<proteinExistence type="predicted"/>
<dbReference type="Pfam" id="PF14493">
    <property type="entry name" value="HTH_40"/>
    <property type="match status" value="1"/>
</dbReference>
<feature type="domain" description="AAA+ ATPase" evidence="1">
    <location>
        <begin position="12"/>
        <end position="160"/>
    </location>
</feature>
<evidence type="ECO:0000259" key="1">
    <source>
        <dbReference type="SMART" id="SM00382"/>
    </source>
</evidence>
<dbReference type="GO" id="GO:0000723">
    <property type="term" value="P:telomere maintenance"/>
    <property type="evidence" value="ECO:0007669"/>
    <property type="project" value="InterPro"/>
</dbReference>
<dbReference type="Gene3D" id="3.40.50.300">
    <property type="entry name" value="P-loop containing nucleotide triphosphate hydrolases"/>
    <property type="match status" value="2"/>
</dbReference>
<dbReference type="InterPro" id="IPR051055">
    <property type="entry name" value="PIF1_helicase"/>
</dbReference>
<dbReference type="PANTHER" id="PTHR47642">
    <property type="entry name" value="ATP-DEPENDENT DNA HELICASE"/>
    <property type="match status" value="1"/>
</dbReference>
<accession>A0A1G2NDI9</accession>
<evidence type="ECO:0000313" key="2">
    <source>
        <dbReference type="EMBL" id="OHA34175.1"/>
    </source>
</evidence>
<dbReference type="InterPro" id="IPR003593">
    <property type="entry name" value="AAA+_ATPase"/>
</dbReference>
<dbReference type="InterPro" id="IPR029491">
    <property type="entry name" value="Helicase_HTH"/>
</dbReference>
<reference evidence="2 3" key="1">
    <citation type="journal article" date="2016" name="Nat. Commun.">
        <title>Thousands of microbial genomes shed light on interconnected biogeochemical processes in an aquifer system.</title>
        <authorList>
            <person name="Anantharaman K."/>
            <person name="Brown C.T."/>
            <person name="Hug L.A."/>
            <person name="Sharon I."/>
            <person name="Castelle C.J."/>
            <person name="Probst A.J."/>
            <person name="Thomas B.C."/>
            <person name="Singh A."/>
            <person name="Wilkins M.J."/>
            <person name="Karaoz U."/>
            <person name="Brodie E.L."/>
            <person name="Williams K.H."/>
            <person name="Hubbard S.S."/>
            <person name="Banfield J.F."/>
        </authorList>
    </citation>
    <scope>NUCLEOTIDE SEQUENCE [LARGE SCALE GENOMIC DNA]</scope>
</reference>
<dbReference type="SUPFAM" id="SSF52540">
    <property type="entry name" value="P-loop containing nucleoside triphosphate hydrolases"/>
    <property type="match status" value="2"/>
</dbReference>
<dbReference type="Pfam" id="PF05970">
    <property type="entry name" value="PIF1"/>
    <property type="match status" value="1"/>
</dbReference>
<name>A0A1G2NDI9_9BACT</name>
<dbReference type="SMART" id="SM00382">
    <property type="entry name" value="AAA"/>
    <property type="match status" value="1"/>
</dbReference>
<dbReference type="GO" id="GO:0006281">
    <property type="term" value="P:DNA repair"/>
    <property type="evidence" value="ECO:0007669"/>
    <property type="project" value="InterPro"/>
</dbReference>
<dbReference type="AlphaFoldDB" id="A0A1G2NDI9"/>
<dbReference type="InterPro" id="IPR027417">
    <property type="entry name" value="P-loop_NTPase"/>
</dbReference>
<dbReference type="PANTHER" id="PTHR47642:SF5">
    <property type="entry name" value="ATP-DEPENDENT DNA HELICASE"/>
    <property type="match status" value="1"/>
</dbReference>
<sequence length="571" mass="64606">MTQEIALAILKTGANIFLTGEPGSGKSHTVNEYVSYLRSHDIEPSITASTGIAATHVGGMTIHSWSGIGIKKLLTAYDIDKITSLEYIVKRIRATHVLIIDEVSMLLPGMLDMVDAVCRAVKKSPKPFGGLQVIFVGDFFQLPPVVRRDTGDLDHTEDLLFEQSKGIFAYESRAWRGANPLVCYLTEQHRQDDDEYLRILSSIRSNSFDDEHLEHFEKRKVERANMPKKVPKLYSHNVDVDRVNHEELIKLQTEKKQFSMEGEGRPALVAALKKGCLSPEDLLLSVGASIMFTKNNPKEGYVNGTLGEVLRFEQSSGLPVVKTKENRYITVSPMEWSIEENGKVRASIRQLPLRLAWAITVHKSQGMSMDEAIMDLSQVFEYGQGYVALSRVRRLSGLYILGWNRRAFEVHPRILEEDVRFKNASEETADAFSGQSPDELQKMHANFIRFCGGTIEKNAKGARGKRRRDKKGDTNSITLELLKSKKNIKEIAEERSLALNTIIDHLEHLKKAKALDDEDLAHLRMFSVDSDFSKIKEAYRALGAEKVKPIFEFFKGKYSYEKLRLARLFIV</sequence>
<evidence type="ECO:0000313" key="3">
    <source>
        <dbReference type="Proteomes" id="UP000176221"/>
    </source>
</evidence>
<gene>
    <name evidence="2" type="ORF">A2928_04720</name>
</gene>
<organism evidence="2 3">
    <name type="scientific">Candidatus Taylorbacteria bacterium RIFCSPLOWO2_01_FULL_45_15b</name>
    <dbReference type="NCBI Taxonomy" id="1802319"/>
    <lineage>
        <taxon>Bacteria</taxon>
        <taxon>Candidatus Tayloriibacteriota</taxon>
    </lineage>
</organism>
<comment type="caution">
    <text evidence="2">The sequence shown here is derived from an EMBL/GenBank/DDBJ whole genome shotgun (WGS) entry which is preliminary data.</text>
</comment>
<dbReference type="STRING" id="1802319.A2928_04720"/>
<dbReference type="InterPro" id="IPR010285">
    <property type="entry name" value="DNA_helicase_pif1-like_DEAD"/>
</dbReference>
<dbReference type="Proteomes" id="UP000176221">
    <property type="component" value="Unassembled WGS sequence"/>
</dbReference>
<dbReference type="GO" id="GO:0003678">
    <property type="term" value="F:DNA helicase activity"/>
    <property type="evidence" value="ECO:0007669"/>
    <property type="project" value="InterPro"/>
</dbReference>
<dbReference type="CDD" id="cd18037">
    <property type="entry name" value="DEXSc_Pif1_like"/>
    <property type="match status" value="1"/>
</dbReference>
<protein>
    <submittedName>
        <fullName evidence="2">AAA family ATPase</fullName>
    </submittedName>
</protein>
<dbReference type="Gene3D" id="1.10.10.1390">
    <property type="entry name" value="ATP-dependent DNA helicase RecQ"/>
    <property type="match status" value="1"/>
</dbReference>
<dbReference type="CDD" id="cd18809">
    <property type="entry name" value="SF1_C_RecD"/>
    <property type="match status" value="1"/>
</dbReference>
<dbReference type="EMBL" id="MHRX01000015">
    <property type="protein sequence ID" value="OHA34175.1"/>
    <property type="molecule type" value="Genomic_DNA"/>
</dbReference>